<gene>
    <name evidence="1" type="ORF">CLV44_11779</name>
</gene>
<proteinExistence type="predicted"/>
<dbReference type="EMBL" id="PYGI01000017">
    <property type="protein sequence ID" value="PSL12550.1"/>
    <property type="molecule type" value="Genomic_DNA"/>
</dbReference>
<keyword evidence="2" id="KW-1185">Reference proteome</keyword>
<protein>
    <recommendedName>
        <fullName evidence="3">SPOR domain-containing protein</fullName>
    </recommendedName>
</protein>
<organism evidence="1 2">
    <name type="scientific">Marinobacterium halophilum</name>
    <dbReference type="NCBI Taxonomy" id="267374"/>
    <lineage>
        <taxon>Bacteria</taxon>
        <taxon>Pseudomonadati</taxon>
        <taxon>Pseudomonadota</taxon>
        <taxon>Gammaproteobacteria</taxon>
        <taxon>Oceanospirillales</taxon>
        <taxon>Oceanospirillaceae</taxon>
        <taxon>Marinobacterium</taxon>
    </lineage>
</organism>
<evidence type="ECO:0008006" key="3">
    <source>
        <dbReference type="Google" id="ProtNLM"/>
    </source>
</evidence>
<reference evidence="1 2" key="1">
    <citation type="submission" date="2018-03" db="EMBL/GenBank/DDBJ databases">
        <title>Genomic Encyclopedia of Archaeal and Bacterial Type Strains, Phase II (KMG-II): from individual species to whole genera.</title>
        <authorList>
            <person name="Goeker M."/>
        </authorList>
    </citation>
    <scope>NUCLEOTIDE SEQUENCE [LARGE SCALE GENOMIC DNA]</scope>
    <source>
        <strain evidence="1 2">DSM 17586</strain>
    </source>
</reference>
<dbReference type="RefSeq" id="WP_106592445.1">
    <property type="nucleotide sequence ID" value="NZ_PYGI01000017.1"/>
</dbReference>
<evidence type="ECO:0000313" key="1">
    <source>
        <dbReference type="EMBL" id="PSL12550.1"/>
    </source>
</evidence>
<dbReference type="AlphaFoldDB" id="A0A2P8ESV0"/>
<dbReference type="OrthoDB" id="1447491at2"/>
<sequence length="142" mass="16303">MKASELQEKLIAEGCNPNNFSVFGRGSDAFCLDKKGSKWVVFYSDRGCDSEPVFTTKHEEVACEYFFNYVIKQQHWHIVGFFKHESEAVELENNLVSIGIKPIRNNIPAYKTANDPRYRVFVVGKDIFKARERLGLVKVSYA</sequence>
<evidence type="ECO:0000313" key="2">
    <source>
        <dbReference type="Proteomes" id="UP000242133"/>
    </source>
</evidence>
<dbReference type="Proteomes" id="UP000242133">
    <property type="component" value="Unassembled WGS sequence"/>
</dbReference>
<accession>A0A2P8ESV0</accession>
<comment type="caution">
    <text evidence="1">The sequence shown here is derived from an EMBL/GenBank/DDBJ whole genome shotgun (WGS) entry which is preliminary data.</text>
</comment>
<name>A0A2P8ESV0_9GAMM</name>